<evidence type="ECO:0000313" key="1">
    <source>
        <dbReference type="EMBL" id="QHT05056.1"/>
    </source>
</evidence>
<dbReference type="EMBL" id="MN739449">
    <property type="protein sequence ID" value="QHT05056.1"/>
    <property type="molecule type" value="Genomic_DNA"/>
</dbReference>
<name>A0A6C0CJU7_9ZZZZ</name>
<reference evidence="1" key="1">
    <citation type="journal article" date="2020" name="Nature">
        <title>Giant virus diversity and host interactions through global metagenomics.</title>
        <authorList>
            <person name="Schulz F."/>
            <person name="Roux S."/>
            <person name="Paez-Espino D."/>
            <person name="Jungbluth S."/>
            <person name="Walsh D.A."/>
            <person name="Denef V.J."/>
            <person name="McMahon K.D."/>
            <person name="Konstantinidis K.T."/>
            <person name="Eloe-Fadrosh E.A."/>
            <person name="Kyrpides N.C."/>
            <person name="Woyke T."/>
        </authorList>
    </citation>
    <scope>NUCLEOTIDE SEQUENCE</scope>
    <source>
        <strain evidence="1">GVMAG-M-3300021354-14</strain>
    </source>
</reference>
<dbReference type="AlphaFoldDB" id="A0A6C0CJU7"/>
<protein>
    <submittedName>
        <fullName evidence="1">Uncharacterized protein</fullName>
    </submittedName>
</protein>
<sequence length="115" mass="13898">MEFITKYKVGRHYYRLPAELREKTYEMLIDEGWDYCYDHPEEYETWVTGNHSYPLEIYMDEVKAEIIKTSINDKRKHRGLPIIDKDYIVGSNEDCAYWTDSDDDDNDNFINLHFV</sequence>
<accession>A0A6C0CJU7</accession>
<proteinExistence type="predicted"/>
<organism evidence="1">
    <name type="scientific">viral metagenome</name>
    <dbReference type="NCBI Taxonomy" id="1070528"/>
    <lineage>
        <taxon>unclassified sequences</taxon>
        <taxon>metagenomes</taxon>
        <taxon>organismal metagenomes</taxon>
    </lineage>
</organism>